<dbReference type="InterPro" id="IPR036291">
    <property type="entry name" value="NAD(P)-bd_dom_sf"/>
</dbReference>
<organism evidence="2 3">
    <name type="scientific">Kribbella speibonae</name>
    <dbReference type="NCBI Taxonomy" id="1572660"/>
    <lineage>
        <taxon>Bacteria</taxon>
        <taxon>Bacillati</taxon>
        <taxon>Actinomycetota</taxon>
        <taxon>Actinomycetes</taxon>
        <taxon>Propionibacteriales</taxon>
        <taxon>Kribbellaceae</taxon>
        <taxon>Kribbella</taxon>
    </lineage>
</organism>
<dbReference type="PANTHER" id="PTHR43482">
    <property type="entry name" value="PROTEIN AST1-RELATED"/>
    <property type="match status" value="1"/>
</dbReference>
<dbReference type="InterPro" id="IPR052585">
    <property type="entry name" value="Lipid_raft_assoc_Zn_ADH"/>
</dbReference>
<dbReference type="PANTHER" id="PTHR43482:SF1">
    <property type="entry name" value="PROTEIN AST1-RELATED"/>
    <property type="match status" value="1"/>
</dbReference>
<dbReference type="RefSeq" id="WP_131496609.1">
    <property type="nucleotide sequence ID" value="NZ_SJKC01000002.1"/>
</dbReference>
<dbReference type="SUPFAM" id="SSF51735">
    <property type="entry name" value="NAD(P)-binding Rossmann-fold domains"/>
    <property type="match status" value="1"/>
</dbReference>
<evidence type="ECO:0000313" key="3">
    <source>
        <dbReference type="Proteomes" id="UP000294225"/>
    </source>
</evidence>
<dbReference type="AlphaFoldDB" id="A0A4R0J127"/>
<dbReference type="SMART" id="SM00829">
    <property type="entry name" value="PKS_ER"/>
    <property type="match status" value="1"/>
</dbReference>
<dbReference type="InterPro" id="IPR020843">
    <property type="entry name" value="ER"/>
</dbReference>
<dbReference type="Gene3D" id="3.40.50.720">
    <property type="entry name" value="NAD(P)-binding Rossmann-like Domain"/>
    <property type="match status" value="1"/>
</dbReference>
<accession>A0A4R0J127</accession>
<dbReference type="EMBL" id="SJKC01000002">
    <property type="protein sequence ID" value="TCC37688.1"/>
    <property type="molecule type" value="Genomic_DNA"/>
</dbReference>
<comment type="caution">
    <text evidence="2">The sequence shown here is derived from an EMBL/GenBank/DDBJ whole genome shotgun (WGS) entry which is preliminary data.</text>
</comment>
<gene>
    <name evidence="2" type="ORF">E0H92_14410</name>
</gene>
<dbReference type="InterPro" id="IPR011032">
    <property type="entry name" value="GroES-like_sf"/>
</dbReference>
<reference evidence="2 3" key="1">
    <citation type="submission" date="2019-02" db="EMBL/GenBank/DDBJ databases">
        <title>Kribbella capetownensis sp. nov. and Kribbella speibonae sp. nov., isolated from soil.</title>
        <authorList>
            <person name="Curtis S.M."/>
            <person name="Norton I."/>
            <person name="Everest G.J."/>
            <person name="Meyers P.R."/>
        </authorList>
    </citation>
    <scope>NUCLEOTIDE SEQUENCE [LARGE SCALE GENOMIC DNA]</scope>
    <source>
        <strain evidence="2 3">YM55</strain>
    </source>
</reference>
<feature type="domain" description="Enoyl reductase (ER)" evidence="1">
    <location>
        <begin position="8"/>
        <end position="318"/>
    </location>
</feature>
<dbReference type="Pfam" id="PF13602">
    <property type="entry name" value="ADH_zinc_N_2"/>
    <property type="match status" value="1"/>
</dbReference>
<dbReference type="SUPFAM" id="SSF50129">
    <property type="entry name" value="GroES-like"/>
    <property type="match status" value="1"/>
</dbReference>
<name>A0A4R0J127_9ACTN</name>
<dbReference type="GO" id="GO:0016491">
    <property type="term" value="F:oxidoreductase activity"/>
    <property type="evidence" value="ECO:0007669"/>
    <property type="project" value="InterPro"/>
</dbReference>
<dbReference type="Proteomes" id="UP000294225">
    <property type="component" value="Unassembled WGS sequence"/>
</dbReference>
<dbReference type="Gene3D" id="3.90.180.10">
    <property type="entry name" value="Medium-chain alcohol dehydrogenases, catalytic domain"/>
    <property type="match status" value="1"/>
</dbReference>
<evidence type="ECO:0000313" key="2">
    <source>
        <dbReference type="EMBL" id="TCC37688.1"/>
    </source>
</evidence>
<protein>
    <recommendedName>
        <fullName evidence="1">Enoyl reductase (ER) domain-containing protein</fullName>
    </recommendedName>
</protein>
<evidence type="ECO:0000259" key="1">
    <source>
        <dbReference type="SMART" id="SM00829"/>
    </source>
</evidence>
<proteinExistence type="predicted"/>
<sequence length="327" mass="34959">MLALTRSGSSVVLREVPDPVPLSHEAIVRVNTFAITHRDLLDLTGAWPTAGFGEQNVPEATVPGRDFAGMLVEYPAAINPTATMRAVLGARVVGTVSREAWAELVAVPYTRLAGLPDNVGDVFGSTLPTPGLAALRALELGGFLLGKEVLVTGARGAVGRLTCQLANLGGAHVRAFVRAGERARHPLAAVPGAEIVSDHLGSRPDLIIDTVGGEVLGEAIESLEPGSLLVSVATPTRDEQVSFRTWRRDRSAGARIVFLDDLDEVTAHDTLHAELVRLVRLVSETKLDVGVAVERPWQEAAEVLDAVRERRVRGRAVLRVQMRSERG</sequence>